<keyword evidence="2" id="KW-1185">Reference proteome</keyword>
<evidence type="ECO:0000313" key="2">
    <source>
        <dbReference type="Proteomes" id="UP000186112"/>
    </source>
</evidence>
<gene>
    <name evidence="1" type="ORF">TICRE_24570</name>
</gene>
<reference evidence="1 2" key="1">
    <citation type="submission" date="2016-02" db="EMBL/GenBank/DDBJ databases">
        <title>Genome sequence of Tissierella creatinophila DSM 6911.</title>
        <authorList>
            <person name="Poehlein A."/>
            <person name="Daniel R."/>
        </authorList>
    </citation>
    <scope>NUCLEOTIDE SEQUENCE [LARGE SCALE GENOMIC DNA]</scope>
    <source>
        <strain evidence="1 2">DSM 6911</strain>
    </source>
</reference>
<dbReference type="EMBL" id="LTDM01000065">
    <property type="protein sequence ID" value="OLS01633.1"/>
    <property type="molecule type" value="Genomic_DNA"/>
</dbReference>
<dbReference type="Proteomes" id="UP000186112">
    <property type="component" value="Unassembled WGS sequence"/>
</dbReference>
<protein>
    <submittedName>
        <fullName evidence="1">Uncharacterized protein</fullName>
    </submittedName>
</protein>
<dbReference type="AlphaFoldDB" id="A0A1U7M2T6"/>
<evidence type="ECO:0000313" key="1">
    <source>
        <dbReference type="EMBL" id="OLS01633.1"/>
    </source>
</evidence>
<dbReference type="OrthoDB" id="2929691at2"/>
<sequence>MDNIKCGCNMCHCHDKCCNNHDNCFHHRCSPLQANLAGLQGNLNFQLFRLKGCSVKIHVECSGQEQVIMGKICNVGTNFVSIHVDDGQPGEKVVTVMTERICLIEWPDKNCSPCKSWESCNPCRPCD</sequence>
<organism evidence="1 2">
    <name type="scientific">Tissierella creatinophila DSM 6911</name>
    <dbReference type="NCBI Taxonomy" id="1123403"/>
    <lineage>
        <taxon>Bacteria</taxon>
        <taxon>Bacillati</taxon>
        <taxon>Bacillota</taxon>
        <taxon>Tissierellia</taxon>
        <taxon>Tissierellales</taxon>
        <taxon>Tissierellaceae</taxon>
        <taxon>Tissierella</taxon>
    </lineage>
</organism>
<comment type="caution">
    <text evidence="1">The sequence shown here is derived from an EMBL/GenBank/DDBJ whole genome shotgun (WGS) entry which is preliminary data.</text>
</comment>
<name>A0A1U7M2T6_TISCR</name>
<accession>A0A1U7M2T6</accession>
<dbReference type="RefSeq" id="WP_075728488.1">
    <property type="nucleotide sequence ID" value="NZ_LTDM01000065.1"/>
</dbReference>
<proteinExistence type="predicted"/>